<comment type="caution">
    <text evidence="1">The sequence shown here is derived from an EMBL/GenBank/DDBJ whole genome shotgun (WGS) entry which is preliminary data.</text>
</comment>
<reference evidence="1 2" key="1">
    <citation type="submission" date="2017-10" db="EMBL/GenBank/DDBJ databases">
        <title>Draft genome of Longibacter Salinarum.</title>
        <authorList>
            <person name="Goh K.M."/>
            <person name="Shamsir M.S."/>
            <person name="Lim S.W."/>
        </authorList>
    </citation>
    <scope>NUCLEOTIDE SEQUENCE [LARGE SCALE GENOMIC DNA]</scope>
    <source>
        <strain evidence="1 2">KCTC 52045</strain>
    </source>
</reference>
<keyword evidence="2" id="KW-1185">Reference proteome</keyword>
<dbReference type="OrthoDB" id="1493217at2"/>
<protein>
    <submittedName>
        <fullName evidence="1">Uncharacterized protein</fullName>
    </submittedName>
</protein>
<evidence type="ECO:0000313" key="2">
    <source>
        <dbReference type="Proteomes" id="UP000220102"/>
    </source>
</evidence>
<dbReference type="EMBL" id="PDEQ01000001">
    <property type="protein sequence ID" value="PEN15193.1"/>
    <property type="molecule type" value="Genomic_DNA"/>
</dbReference>
<organism evidence="1 2">
    <name type="scientific">Longibacter salinarum</name>
    <dbReference type="NCBI Taxonomy" id="1850348"/>
    <lineage>
        <taxon>Bacteria</taxon>
        <taxon>Pseudomonadati</taxon>
        <taxon>Rhodothermota</taxon>
        <taxon>Rhodothermia</taxon>
        <taxon>Rhodothermales</taxon>
        <taxon>Salisaetaceae</taxon>
        <taxon>Longibacter</taxon>
    </lineage>
</organism>
<gene>
    <name evidence="1" type="ORF">CRI94_02615</name>
</gene>
<dbReference type="AlphaFoldDB" id="A0A2A8D321"/>
<proteinExistence type="predicted"/>
<evidence type="ECO:0000313" key="1">
    <source>
        <dbReference type="EMBL" id="PEN15193.1"/>
    </source>
</evidence>
<name>A0A2A8D321_9BACT</name>
<dbReference type="RefSeq" id="WP_098074092.1">
    <property type="nucleotide sequence ID" value="NZ_PDEQ01000001.1"/>
</dbReference>
<dbReference type="Proteomes" id="UP000220102">
    <property type="component" value="Unassembled WGS sequence"/>
</dbReference>
<sequence>MDKLKCKTCGCDSLRPMQVVFDEEDAPDILGDGQDSRFYSCQVCGDNWLSVKETTPDGKCTITYVHQMGTSPVLKRVAHMSNQVIVDDDNVDEWEYFKGEEPVEEQEWRDLLSSRRDTLKSTCVN</sequence>
<accession>A0A2A8D321</accession>